<gene>
    <name evidence="2" type="ORF">PoB_000645300</name>
</gene>
<reference evidence="2 3" key="1">
    <citation type="journal article" date="2021" name="Elife">
        <title>Chloroplast acquisition without the gene transfer in kleptoplastic sea slugs, Plakobranchus ocellatus.</title>
        <authorList>
            <person name="Maeda T."/>
            <person name="Takahashi S."/>
            <person name="Yoshida T."/>
            <person name="Shimamura S."/>
            <person name="Takaki Y."/>
            <person name="Nagai Y."/>
            <person name="Toyoda A."/>
            <person name="Suzuki Y."/>
            <person name="Arimoto A."/>
            <person name="Ishii H."/>
            <person name="Satoh N."/>
            <person name="Nishiyama T."/>
            <person name="Hasebe M."/>
            <person name="Maruyama T."/>
            <person name="Minagawa J."/>
            <person name="Obokata J."/>
            <person name="Shigenobu S."/>
        </authorList>
    </citation>
    <scope>NUCLEOTIDE SEQUENCE [LARGE SCALE GENOMIC DNA]</scope>
</reference>
<dbReference type="EMBL" id="BLXT01000751">
    <property type="protein sequence ID" value="GFN79947.1"/>
    <property type="molecule type" value="Genomic_DNA"/>
</dbReference>
<feature type="compositionally biased region" description="Basic and acidic residues" evidence="1">
    <location>
        <begin position="131"/>
        <end position="147"/>
    </location>
</feature>
<evidence type="ECO:0000256" key="1">
    <source>
        <dbReference type="SAM" id="MobiDB-lite"/>
    </source>
</evidence>
<name>A0AAV3YBZ3_9GAST</name>
<dbReference type="AlphaFoldDB" id="A0AAV3YBZ3"/>
<evidence type="ECO:0000313" key="3">
    <source>
        <dbReference type="Proteomes" id="UP000735302"/>
    </source>
</evidence>
<proteinExistence type="predicted"/>
<feature type="region of interest" description="Disordered" evidence="1">
    <location>
        <begin position="83"/>
        <end position="147"/>
    </location>
</feature>
<evidence type="ECO:0000313" key="2">
    <source>
        <dbReference type="EMBL" id="GFN79947.1"/>
    </source>
</evidence>
<organism evidence="2 3">
    <name type="scientific">Plakobranchus ocellatus</name>
    <dbReference type="NCBI Taxonomy" id="259542"/>
    <lineage>
        <taxon>Eukaryota</taxon>
        <taxon>Metazoa</taxon>
        <taxon>Spiralia</taxon>
        <taxon>Lophotrochozoa</taxon>
        <taxon>Mollusca</taxon>
        <taxon>Gastropoda</taxon>
        <taxon>Heterobranchia</taxon>
        <taxon>Euthyneura</taxon>
        <taxon>Panpulmonata</taxon>
        <taxon>Sacoglossa</taxon>
        <taxon>Placobranchoidea</taxon>
        <taxon>Plakobranchidae</taxon>
        <taxon>Plakobranchus</taxon>
    </lineage>
</organism>
<protein>
    <submittedName>
        <fullName evidence="2">Uncharacterized protein</fullName>
    </submittedName>
</protein>
<keyword evidence="3" id="KW-1185">Reference proteome</keyword>
<feature type="compositionally biased region" description="Basic and acidic residues" evidence="1">
    <location>
        <begin position="100"/>
        <end position="122"/>
    </location>
</feature>
<sequence>MKHGEIVTIHSRHYVGQPKLKRRTLIQAPSPFFEQMLKQRSGKSTDNNLSMKLLFWMKNNLPTDLDVTIPRLSNSTQFGDCVRTGGAAPAKSSECPNDGPRSRRDETEGKEPKERQPTDELGTRLGLRVEGPNKRDRREKQKDSRAEVKRVRILERERALGGLDFTPKLRTCLAATLSLFYTSDWL</sequence>
<dbReference type="Proteomes" id="UP000735302">
    <property type="component" value="Unassembled WGS sequence"/>
</dbReference>
<accession>A0AAV3YBZ3</accession>
<comment type="caution">
    <text evidence="2">The sequence shown here is derived from an EMBL/GenBank/DDBJ whole genome shotgun (WGS) entry which is preliminary data.</text>
</comment>